<reference evidence="1" key="2">
    <citation type="submission" date="2025-09" db="UniProtKB">
        <authorList>
            <consortium name="Ensembl"/>
        </authorList>
    </citation>
    <scope>IDENTIFICATION</scope>
</reference>
<evidence type="ECO:0000313" key="1">
    <source>
        <dbReference type="Ensembl" id="ENSCABP00000003493.1"/>
    </source>
</evidence>
<dbReference type="AlphaFoldDB" id="A0A8C0G453"/>
<reference evidence="1" key="1">
    <citation type="submission" date="2025-08" db="UniProtKB">
        <authorList>
            <consortium name="Ensembl"/>
        </authorList>
    </citation>
    <scope>IDENTIFICATION</scope>
</reference>
<accession>A0A8C0G453</accession>
<keyword evidence="2" id="KW-1185">Reference proteome</keyword>
<organism evidence="1 2">
    <name type="scientific">Chelonoidis abingdonii</name>
    <name type="common">Abingdon island giant tortoise</name>
    <name type="synonym">Testudo abingdonii</name>
    <dbReference type="NCBI Taxonomy" id="106734"/>
    <lineage>
        <taxon>Eukaryota</taxon>
        <taxon>Metazoa</taxon>
        <taxon>Chordata</taxon>
        <taxon>Craniata</taxon>
        <taxon>Vertebrata</taxon>
        <taxon>Euteleostomi</taxon>
        <taxon>Archelosauria</taxon>
        <taxon>Testudinata</taxon>
        <taxon>Testudines</taxon>
        <taxon>Cryptodira</taxon>
        <taxon>Durocryptodira</taxon>
        <taxon>Testudinoidea</taxon>
        <taxon>Testudinidae</taxon>
        <taxon>Chelonoidis</taxon>
    </lineage>
</organism>
<evidence type="ECO:0000313" key="2">
    <source>
        <dbReference type="Proteomes" id="UP000694404"/>
    </source>
</evidence>
<sequence length="43" mass="4968">MVRMNVLANALKSINNAEKCGKVKFSKVILQHNWISNPQKWVE</sequence>
<dbReference type="Proteomes" id="UP000694404">
    <property type="component" value="Unplaced"/>
</dbReference>
<proteinExistence type="predicted"/>
<dbReference type="Ensembl" id="ENSCABT00000003800.1">
    <property type="protein sequence ID" value="ENSCABP00000003493.1"/>
    <property type="gene ID" value="ENSCABG00000002665.1"/>
</dbReference>
<protein>
    <submittedName>
        <fullName evidence="1">Uncharacterized protein</fullName>
    </submittedName>
</protein>
<dbReference type="Gene3D" id="3.30.1370.30">
    <property type="match status" value="1"/>
</dbReference>
<name>A0A8C0G453_CHEAB</name>